<dbReference type="RefSeq" id="WP_069944389.1">
    <property type="nucleotide sequence ID" value="NZ_JAEMVH010000002.1"/>
</dbReference>
<comment type="caution">
    <text evidence="1">The sequence shown here is derived from an EMBL/GenBank/DDBJ whole genome shotgun (WGS) entry which is preliminary data.</text>
</comment>
<dbReference type="AlphaFoldDB" id="A0AB36FRK0"/>
<accession>A0AB36FRK0</accession>
<sequence length="75" mass="8835">MKKLPPKPIMRFEAQRKISRFAKQHRSGETIDLNEFFGTIVLYALSADENDLKRLLRINMAEVMKDLKPKRKFDA</sequence>
<protein>
    <submittedName>
        <fullName evidence="1">Uncharacterized protein</fullName>
    </submittedName>
</protein>
<dbReference type="Proteomes" id="UP000095392">
    <property type="component" value="Unassembled WGS sequence"/>
</dbReference>
<gene>
    <name evidence="1" type="ORF">BFV95_2171</name>
</gene>
<evidence type="ECO:0000313" key="1">
    <source>
        <dbReference type="EMBL" id="OES31973.1"/>
    </source>
</evidence>
<evidence type="ECO:0000313" key="2">
    <source>
        <dbReference type="Proteomes" id="UP000095392"/>
    </source>
</evidence>
<dbReference type="EMBL" id="MIPY01000012">
    <property type="protein sequence ID" value="OES31973.1"/>
    <property type="molecule type" value="Genomic_DNA"/>
</dbReference>
<keyword evidence="2" id="KW-1185">Reference proteome</keyword>
<proteinExistence type="predicted"/>
<name>A0AB36FRK0_ALTMA</name>
<reference evidence="1 2" key="1">
    <citation type="submission" date="2016-09" db="EMBL/GenBank/DDBJ databases">
        <title>Draft Genome Sequence of four Alteromonas macleodii strains isolated from copper coupons and grown long-term at elevated copper levels.</title>
        <authorList>
            <person name="Cusick K."/>
            <person name="Dale J."/>
            <person name="Little B."/>
            <person name="Biffinger J."/>
        </authorList>
    </citation>
    <scope>NUCLEOTIDE SEQUENCE [LARGE SCALE GENOMIC DNA]</scope>
    <source>
        <strain evidence="1 2">KCP01</strain>
    </source>
</reference>
<organism evidence="1 2">
    <name type="scientific">Alteromonas macleodii</name>
    <name type="common">Pseudoalteromonas macleodii</name>
    <dbReference type="NCBI Taxonomy" id="28108"/>
    <lineage>
        <taxon>Bacteria</taxon>
        <taxon>Pseudomonadati</taxon>
        <taxon>Pseudomonadota</taxon>
        <taxon>Gammaproteobacteria</taxon>
        <taxon>Alteromonadales</taxon>
        <taxon>Alteromonadaceae</taxon>
        <taxon>Alteromonas/Salinimonas group</taxon>
        <taxon>Alteromonas</taxon>
    </lineage>
</organism>